<evidence type="ECO:0000313" key="14">
    <source>
        <dbReference type="EMBL" id="OGY43365.1"/>
    </source>
</evidence>
<dbReference type="AlphaFoldDB" id="A0A1G1XTE5"/>
<gene>
    <name evidence="10" type="primary">grpE</name>
    <name evidence="14" type="ORF">A2729_04280</name>
</gene>
<evidence type="ECO:0000256" key="1">
    <source>
        <dbReference type="ARBA" id="ARBA00004496"/>
    </source>
</evidence>
<evidence type="ECO:0000256" key="6">
    <source>
        <dbReference type="ARBA" id="ARBA00023186"/>
    </source>
</evidence>
<dbReference type="HAMAP" id="MF_01151">
    <property type="entry name" value="GrpE"/>
    <property type="match status" value="1"/>
</dbReference>
<dbReference type="InterPro" id="IPR013805">
    <property type="entry name" value="GrpE_CC"/>
</dbReference>
<comment type="subcellular location">
    <subcellularLocation>
        <location evidence="1 10">Cytoplasm</location>
    </subcellularLocation>
</comment>
<accession>A0A1G1XTE5</accession>
<evidence type="ECO:0000313" key="15">
    <source>
        <dbReference type="Proteomes" id="UP000178930"/>
    </source>
</evidence>
<evidence type="ECO:0000256" key="2">
    <source>
        <dbReference type="ARBA" id="ARBA00009054"/>
    </source>
</evidence>
<dbReference type="Gene3D" id="3.90.20.20">
    <property type="match status" value="1"/>
</dbReference>
<dbReference type="PRINTS" id="PR00773">
    <property type="entry name" value="GRPEPROTEIN"/>
</dbReference>
<dbReference type="GO" id="GO:0051087">
    <property type="term" value="F:protein-folding chaperone binding"/>
    <property type="evidence" value="ECO:0007669"/>
    <property type="project" value="InterPro"/>
</dbReference>
<dbReference type="Gene3D" id="2.30.22.10">
    <property type="entry name" value="Head domain of nucleotide exchange factor GrpE"/>
    <property type="match status" value="1"/>
</dbReference>
<dbReference type="InterPro" id="IPR009012">
    <property type="entry name" value="GrpE_head"/>
</dbReference>
<dbReference type="GO" id="GO:0042803">
    <property type="term" value="F:protein homodimerization activity"/>
    <property type="evidence" value="ECO:0007669"/>
    <property type="project" value="InterPro"/>
</dbReference>
<keyword evidence="5 10" id="KW-0346">Stress response</keyword>
<dbReference type="GO" id="GO:0051082">
    <property type="term" value="F:unfolded protein binding"/>
    <property type="evidence" value="ECO:0007669"/>
    <property type="project" value="TreeGrafter"/>
</dbReference>
<evidence type="ECO:0000256" key="10">
    <source>
        <dbReference type="HAMAP-Rule" id="MF_01151"/>
    </source>
</evidence>
<evidence type="ECO:0000256" key="11">
    <source>
        <dbReference type="RuleBase" id="RU000639"/>
    </source>
</evidence>
<proteinExistence type="inferred from homology"/>
<keyword evidence="4 10" id="KW-0963">Cytoplasm</keyword>
<dbReference type="SUPFAM" id="SSF58014">
    <property type="entry name" value="Coiled-coil domain of nucleotide exchange factor GrpE"/>
    <property type="match status" value="1"/>
</dbReference>
<dbReference type="GO" id="GO:0006457">
    <property type="term" value="P:protein folding"/>
    <property type="evidence" value="ECO:0007669"/>
    <property type="project" value="InterPro"/>
</dbReference>
<dbReference type="GO" id="GO:0000774">
    <property type="term" value="F:adenyl-nucleotide exchange factor activity"/>
    <property type="evidence" value="ECO:0007669"/>
    <property type="project" value="InterPro"/>
</dbReference>
<comment type="similarity">
    <text evidence="2 10 12">Belongs to the GrpE family.</text>
</comment>
<dbReference type="GO" id="GO:0005737">
    <property type="term" value="C:cytoplasm"/>
    <property type="evidence" value="ECO:0007669"/>
    <property type="project" value="UniProtKB-SubCell"/>
</dbReference>
<dbReference type="Proteomes" id="UP000178930">
    <property type="component" value="Unassembled WGS sequence"/>
</dbReference>
<evidence type="ECO:0000256" key="8">
    <source>
        <dbReference type="ARBA" id="ARBA00072274"/>
    </source>
</evidence>
<keyword evidence="6 10" id="KW-0143">Chaperone</keyword>
<dbReference type="PROSITE" id="PS01071">
    <property type="entry name" value="GRPE"/>
    <property type="match status" value="1"/>
</dbReference>
<organism evidence="14 15">
    <name type="scientific">Candidatus Buchananbacteria bacterium RIFCSPHIGHO2_01_FULL_39_14</name>
    <dbReference type="NCBI Taxonomy" id="1797532"/>
    <lineage>
        <taxon>Bacteria</taxon>
        <taxon>Candidatus Buchananiibacteriota</taxon>
    </lineage>
</organism>
<evidence type="ECO:0000256" key="3">
    <source>
        <dbReference type="ARBA" id="ARBA00011738"/>
    </source>
</evidence>
<dbReference type="PANTHER" id="PTHR21237:SF23">
    <property type="entry name" value="GRPE PROTEIN HOMOLOG, MITOCHONDRIAL"/>
    <property type="match status" value="1"/>
</dbReference>
<protein>
    <recommendedName>
        <fullName evidence="8 10">Protein GrpE</fullName>
    </recommendedName>
    <alternativeName>
        <fullName evidence="9 10">HSP-70 cofactor</fullName>
    </alternativeName>
</protein>
<evidence type="ECO:0000256" key="13">
    <source>
        <dbReference type="SAM" id="Coils"/>
    </source>
</evidence>
<dbReference type="STRING" id="1797532.A2729_04280"/>
<keyword evidence="13" id="KW-0175">Coiled coil</keyword>
<comment type="subunit">
    <text evidence="3 10">Homodimer.</text>
</comment>
<dbReference type="Pfam" id="PF01025">
    <property type="entry name" value="GrpE"/>
    <property type="match status" value="1"/>
</dbReference>
<comment type="caution">
    <text evidence="14">The sequence shown here is derived from an EMBL/GenBank/DDBJ whole genome shotgun (WGS) entry which is preliminary data.</text>
</comment>
<dbReference type="EMBL" id="MHIB01000037">
    <property type="protein sequence ID" value="OGY43365.1"/>
    <property type="molecule type" value="Genomic_DNA"/>
</dbReference>
<reference evidence="14 15" key="1">
    <citation type="journal article" date="2016" name="Nat. Commun.">
        <title>Thousands of microbial genomes shed light on interconnected biogeochemical processes in an aquifer system.</title>
        <authorList>
            <person name="Anantharaman K."/>
            <person name="Brown C.T."/>
            <person name="Hug L.A."/>
            <person name="Sharon I."/>
            <person name="Castelle C.J."/>
            <person name="Probst A.J."/>
            <person name="Thomas B.C."/>
            <person name="Singh A."/>
            <person name="Wilkins M.J."/>
            <person name="Karaoz U."/>
            <person name="Brodie E.L."/>
            <person name="Williams K.H."/>
            <person name="Hubbard S.S."/>
            <person name="Banfield J.F."/>
        </authorList>
    </citation>
    <scope>NUCLEOTIDE SEQUENCE [LARGE SCALE GENOMIC DNA]</scope>
</reference>
<evidence type="ECO:0000256" key="7">
    <source>
        <dbReference type="ARBA" id="ARBA00053401"/>
    </source>
</evidence>
<evidence type="ECO:0000256" key="5">
    <source>
        <dbReference type="ARBA" id="ARBA00023016"/>
    </source>
</evidence>
<name>A0A1G1XTE5_9BACT</name>
<dbReference type="CDD" id="cd00446">
    <property type="entry name" value="GrpE"/>
    <property type="match status" value="1"/>
</dbReference>
<evidence type="ECO:0000256" key="9">
    <source>
        <dbReference type="ARBA" id="ARBA00076414"/>
    </source>
</evidence>
<dbReference type="InterPro" id="IPR000740">
    <property type="entry name" value="GrpE"/>
</dbReference>
<evidence type="ECO:0000256" key="4">
    <source>
        <dbReference type="ARBA" id="ARBA00022490"/>
    </source>
</evidence>
<dbReference type="FunFam" id="2.30.22.10:FF:000001">
    <property type="entry name" value="Protein GrpE"/>
    <property type="match status" value="1"/>
</dbReference>
<dbReference type="PANTHER" id="PTHR21237">
    <property type="entry name" value="GRPE PROTEIN"/>
    <property type="match status" value="1"/>
</dbReference>
<feature type="coiled-coil region" evidence="13">
    <location>
        <begin position="2"/>
        <end position="29"/>
    </location>
</feature>
<evidence type="ECO:0000256" key="12">
    <source>
        <dbReference type="RuleBase" id="RU004478"/>
    </source>
</evidence>
<dbReference type="SUPFAM" id="SSF51064">
    <property type="entry name" value="Head domain of nucleotide exchange factor GrpE"/>
    <property type="match status" value="1"/>
</dbReference>
<sequence>MMAEVKNEMENLKTELEELKKKTEDYLSGWKRAKADYLNFKKDTEKQHLELLHFANVALIIQFLPIFDHFKLALSHIPEEEKGAEWVKGFFHIQKQFVDFFKNLGIEEIKTIGEKFNPEFHEAVSHEEKPDFAPDVIFEEATRGYTLHGKVLKPAKVKVAK</sequence>
<comment type="function">
    <text evidence="7 10 11">Participates actively in the response to hyperosmotic and heat shock by preventing the aggregation of stress-denatured proteins, in association with DnaK and GrpE. It is the nucleotide exchange factor for DnaK and may function as a thermosensor. Unfolded proteins bind initially to DnaJ; upon interaction with the DnaJ-bound protein, DnaK hydrolyzes its bound ATP, resulting in the formation of a stable complex. GrpE releases ADP from DnaK; ATP binding to DnaK triggers the release of the substrate protein, thus completing the reaction cycle. Several rounds of ATP-dependent interactions between DnaJ, DnaK and GrpE are required for fully efficient folding.</text>
</comment>